<proteinExistence type="predicted"/>
<evidence type="ECO:0000313" key="1">
    <source>
        <dbReference type="EMBL" id="CAE7274491.1"/>
    </source>
</evidence>
<accession>A0A812MUF3</accession>
<name>A0A812MUF3_SYMPI</name>
<dbReference type="InterPro" id="IPR029470">
    <property type="entry name" value="PDDEXK_4"/>
</dbReference>
<dbReference type="Proteomes" id="UP000649617">
    <property type="component" value="Unassembled WGS sequence"/>
</dbReference>
<comment type="caution">
    <text evidence="1">The sequence shown here is derived from an EMBL/GenBank/DDBJ whole genome shotgun (WGS) entry which is preliminary data.</text>
</comment>
<protein>
    <recommendedName>
        <fullName evidence="3">PD-(D/E)XK nuclease superfamily protein</fullName>
    </recommendedName>
</protein>
<evidence type="ECO:0008006" key="3">
    <source>
        <dbReference type="Google" id="ProtNLM"/>
    </source>
</evidence>
<dbReference type="Pfam" id="PF14281">
    <property type="entry name" value="PDDEXK_4"/>
    <property type="match status" value="1"/>
</dbReference>
<organism evidence="1 2">
    <name type="scientific">Symbiodinium pilosum</name>
    <name type="common">Dinoflagellate</name>
    <dbReference type="NCBI Taxonomy" id="2952"/>
    <lineage>
        <taxon>Eukaryota</taxon>
        <taxon>Sar</taxon>
        <taxon>Alveolata</taxon>
        <taxon>Dinophyceae</taxon>
        <taxon>Suessiales</taxon>
        <taxon>Symbiodiniaceae</taxon>
        <taxon>Symbiodinium</taxon>
    </lineage>
</organism>
<dbReference type="EMBL" id="CAJNIZ010008970">
    <property type="protein sequence ID" value="CAE7274491.1"/>
    <property type="molecule type" value="Genomic_DNA"/>
</dbReference>
<keyword evidence="2" id="KW-1185">Reference proteome</keyword>
<gene>
    <name evidence="1" type="ORF">SPIL2461_LOCUS6095</name>
</gene>
<reference evidence="1" key="1">
    <citation type="submission" date="2021-02" db="EMBL/GenBank/DDBJ databases">
        <authorList>
            <person name="Dougan E. K."/>
            <person name="Rhodes N."/>
            <person name="Thang M."/>
            <person name="Chan C."/>
        </authorList>
    </citation>
    <scope>NUCLEOTIDE SEQUENCE</scope>
</reference>
<dbReference type="AlphaFoldDB" id="A0A812MUF3"/>
<sequence>MEPNFVHQLYAILVLGSGGCNSEAKPAISEAFLAHRAIRQTAGALIANSDPAPNLLRHLVANETGASALLATLLDPAFDNALKTAFVSQFRRAIEEDGVDSLHGGPSHVVCEQDSLDLLLAWGDWLIVIENKVAAGAITREQLNKYYRRLVRKSQRQEVLGIPAGQARIAVVYLTPTRGVGGMEFASLTLDPTRRDAKVHLAWPDLLDWLAAQVAGDSKDLYSSLIASGAERVRAIIASRAAPKTVEDANRQGIRALMAAVADGIDSLYTGVHPLKLNTWRDTRVEELYTGLDSGNANTFLRVLAAQSDCEDLSQLEIVVELEFKIADAAPPVAKAWFANADHASWSRVLGIATKSVEVEQKRRSFTYHYHLQGTQDEAAQTLIVFKHLLIRTANVAIGPSTLRNQGDAGVVQAARDALKLLPLEDYCAAGRQSLGELLDAHTELVRRRLPRAARNWGAARKSLNIFLRDVLYSRYLCREYGLAKLESLLEVPLDRDIATRLLAEPEGEGLPKWGTIKRLTPEASKQYQAVARRVAKRMGTHPVHLDVLYWGRSQA</sequence>
<evidence type="ECO:0000313" key="2">
    <source>
        <dbReference type="Proteomes" id="UP000649617"/>
    </source>
</evidence>